<feature type="transmembrane region" description="Helical" evidence="2">
    <location>
        <begin position="373"/>
        <end position="392"/>
    </location>
</feature>
<keyword evidence="2" id="KW-0812">Transmembrane</keyword>
<feature type="transmembrane region" description="Helical" evidence="2">
    <location>
        <begin position="665"/>
        <end position="683"/>
    </location>
</feature>
<feature type="transmembrane region" description="Helical" evidence="2">
    <location>
        <begin position="594"/>
        <end position="616"/>
    </location>
</feature>
<keyword evidence="2" id="KW-1133">Transmembrane helix</keyword>
<dbReference type="PROSITE" id="PS50850">
    <property type="entry name" value="MFS"/>
    <property type="match status" value="1"/>
</dbReference>
<feature type="transmembrane region" description="Helical" evidence="2">
    <location>
        <begin position="716"/>
        <end position="740"/>
    </location>
</feature>
<dbReference type="PANTHER" id="PTHR23524:SF1">
    <property type="entry name" value="MRH DOMAIN-CONTAINING PROTEIN-RELATED"/>
    <property type="match status" value="1"/>
</dbReference>
<organism evidence="5">
    <name type="scientific">Aplanochytrium stocchinoi</name>
    <dbReference type="NCBI Taxonomy" id="215587"/>
    <lineage>
        <taxon>Eukaryota</taxon>
        <taxon>Sar</taxon>
        <taxon>Stramenopiles</taxon>
        <taxon>Bigyra</taxon>
        <taxon>Labyrinthulomycetes</taxon>
        <taxon>Thraustochytrida</taxon>
        <taxon>Thraustochytriidae</taxon>
        <taxon>Aplanochytrium</taxon>
    </lineage>
</organism>
<keyword evidence="2" id="KW-0472">Membrane</keyword>
<reference evidence="5" key="1">
    <citation type="submission" date="2021-01" db="EMBL/GenBank/DDBJ databases">
        <authorList>
            <person name="Corre E."/>
            <person name="Pelletier E."/>
            <person name="Niang G."/>
            <person name="Scheremetjew M."/>
            <person name="Finn R."/>
            <person name="Kale V."/>
            <person name="Holt S."/>
            <person name="Cochrane G."/>
            <person name="Meng A."/>
            <person name="Brown T."/>
            <person name="Cohen L."/>
        </authorList>
    </citation>
    <scope>NUCLEOTIDE SEQUENCE</scope>
    <source>
        <strain evidence="5">GSBS06</strain>
    </source>
</reference>
<feature type="signal peptide" evidence="3">
    <location>
        <begin position="1"/>
        <end position="25"/>
    </location>
</feature>
<comment type="subcellular location">
    <subcellularLocation>
        <location evidence="1">Membrane</location>
        <topology evidence="1">Multi-pass membrane protein</topology>
    </subcellularLocation>
</comment>
<dbReference type="PANTHER" id="PTHR23524">
    <property type="entry name" value="TRANSPORTER, PUTATIVE (AFU_ORTHOLOGUE AFUA_8G04850)-RELATED"/>
    <property type="match status" value="1"/>
</dbReference>
<dbReference type="GO" id="GO:0022857">
    <property type="term" value="F:transmembrane transporter activity"/>
    <property type="evidence" value="ECO:0007669"/>
    <property type="project" value="InterPro"/>
</dbReference>
<accession>A0A7S3PLA0</accession>
<feature type="transmembrane region" description="Helical" evidence="2">
    <location>
        <begin position="503"/>
        <end position="522"/>
    </location>
</feature>
<keyword evidence="3" id="KW-0732">Signal</keyword>
<evidence type="ECO:0000256" key="1">
    <source>
        <dbReference type="ARBA" id="ARBA00004141"/>
    </source>
</evidence>
<feature type="transmembrane region" description="Helical" evidence="2">
    <location>
        <begin position="441"/>
        <end position="458"/>
    </location>
</feature>
<feature type="chain" id="PRO_5030623676" description="Major facilitator superfamily (MFS) profile domain-containing protein" evidence="3">
    <location>
        <begin position="26"/>
        <end position="822"/>
    </location>
</feature>
<evidence type="ECO:0000259" key="4">
    <source>
        <dbReference type="PROSITE" id="PS50850"/>
    </source>
</evidence>
<dbReference type="InterPro" id="IPR011701">
    <property type="entry name" value="MFS"/>
</dbReference>
<dbReference type="InterPro" id="IPR020846">
    <property type="entry name" value="MFS_dom"/>
</dbReference>
<feature type="transmembrane region" description="Helical" evidence="2">
    <location>
        <begin position="470"/>
        <end position="491"/>
    </location>
</feature>
<feature type="transmembrane region" description="Helical" evidence="2">
    <location>
        <begin position="781"/>
        <end position="802"/>
    </location>
</feature>
<feature type="transmembrane region" description="Helical" evidence="2">
    <location>
        <begin position="299"/>
        <end position="323"/>
    </location>
</feature>
<feature type="domain" description="Major facilitator superfamily (MFS) profile" evidence="4">
    <location>
        <begin position="372"/>
        <end position="806"/>
    </location>
</feature>
<proteinExistence type="predicted"/>
<dbReference type="Gene3D" id="1.20.1250.20">
    <property type="entry name" value="MFS general substrate transporter like domains"/>
    <property type="match status" value="1"/>
</dbReference>
<dbReference type="GO" id="GO:0016020">
    <property type="term" value="C:membrane"/>
    <property type="evidence" value="ECO:0007669"/>
    <property type="project" value="UniProtKB-SubCell"/>
</dbReference>
<name>A0A7S3PLA0_9STRA</name>
<feature type="transmembrane region" description="Helical" evidence="2">
    <location>
        <begin position="752"/>
        <end position="775"/>
    </location>
</feature>
<dbReference type="SUPFAM" id="SSF103473">
    <property type="entry name" value="MFS general substrate transporter"/>
    <property type="match status" value="1"/>
</dbReference>
<protein>
    <recommendedName>
        <fullName evidence="4">Major facilitator superfamily (MFS) profile domain-containing protein</fullName>
    </recommendedName>
</protein>
<dbReference type="Pfam" id="PF07690">
    <property type="entry name" value="MFS_1"/>
    <property type="match status" value="1"/>
</dbReference>
<dbReference type="AlphaFoldDB" id="A0A7S3PLA0"/>
<dbReference type="InterPro" id="IPR036259">
    <property type="entry name" value="MFS_trans_sf"/>
</dbReference>
<feature type="transmembrane region" description="Helical" evidence="2">
    <location>
        <begin position="412"/>
        <end position="434"/>
    </location>
</feature>
<evidence type="ECO:0000256" key="2">
    <source>
        <dbReference type="SAM" id="Phobius"/>
    </source>
</evidence>
<feature type="transmembrane region" description="Helical" evidence="2">
    <location>
        <begin position="690"/>
        <end position="710"/>
    </location>
</feature>
<feature type="transmembrane region" description="Helical" evidence="2">
    <location>
        <begin position="534"/>
        <end position="553"/>
    </location>
</feature>
<dbReference type="EMBL" id="HBIN01017249">
    <property type="protein sequence ID" value="CAE0443046.1"/>
    <property type="molecule type" value="Transcribed_RNA"/>
</dbReference>
<sequence length="822" mass="88708">MLTFHSFHAAVVILAFLQTQQLVTGLSCPRSTGPSTVLFDVCDPGSFCVNGLVHLVYSQVEIPVCYYFGCAVFDLADCPGSNKDTSPCFVISEANGTNGTFQDAAVAGLDDSKPYTLHKDVGGNVYTYFDNNSTMLCADEGEELNFTIRNIEQYPTTEGEFYCADQTLEGRTDELVNVPCDTFCLVGYSSNFFLDKFYGVDEKICQSLGCAKLDDNGTFINDAADRLGTALQGSLTVYACDPSTFGNNPDALQAAEDQQPCNWYNPEAVNGVVDLSDQVCSDLNVVGSGFNRLPWALQYLWEFIGTLAASTVLLGILCVCLCIRRQRKKRIKGLVLVSGEESENYDKLPLKDELFILCCKSIRLKENISTANLLVLQINSFATIALLVFLNSMQGFLLSQVYNVEADELGTVTANIGLVDEIWSLVTLGFWGVLSDRIGRRLVCILGYLHVAVGLVLMPNGGQVYPGLLLMRLIYAQGVSALTSMLTALLADYIHPDDLGKASGLMGIASGLGALFAVFILVGTIPQNSCITNAYYISTLIPLIMIPVCFWGLQSHSQLQASIEDSSGKQEKLGLVNLFISGLKEAKKNTRVGLAYMAGLLARADSAIVSIFISLWVTRYYLNKDICNPEASSDNTNSSLNVCGELLANEDKVQCPAAFTQVSRLAGLSQTAALIFAPFFGYISDKLNPVVAVALSAFIGVVSYSLINIVEDAGDSLAYVVVTLWGISQISTIVASQGLVSKSMPEGIRGSVAGCFSIFGAIGIMFTTYVGGILFDEWSDYAPFNLGAIISAVIFTSAIAVLRKEYQGNDNSGSIGEENIYI</sequence>
<gene>
    <name evidence="5" type="ORF">ASTO00021_LOCUS13153</name>
</gene>
<evidence type="ECO:0000313" key="5">
    <source>
        <dbReference type="EMBL" id="CAE0443046.1"/>
    </source>
</evidence>
<evidence type="ECO:0000256" key="3">
    <source>
        <dbReference type="SAM" id="SignalP"/>
    </source>
</evidence>